<dbReference type="PROSITE" id="PS51257">
    <property type="entry name" value="PROKAR_LIPOPROTEIN"/>
    <property type="match status" value="1"/>
</dbReference>
<evidence type="ECO:0000256" key="2">
    <source>
        <dbReference type="SAM" id="SignalP"/>
    </source>
</evidence>
<dbReference type="RefSeq" id="WP_161340575.1">
    <property type="nucleotide sequence ID" value="NZ_JBHSDG010000003.1"/>
</dbReference>
<reference evidence="3 4" key="1">
    <citation type="journal article" date="2014" name="Int. J. Syst. Evol. Microbiol.">
        <title>Sneathiella chungangensis sp. nov., isolated from a marine sand, and emended description of the genus Sneathiella.</title>
        <authorList>
            <person name="Siamphan C."/>
            <person name="Kim H."/>
            <person name="Lee J.S."/>
            <person name="Kim W."/>
        </authorList>
    </citation>
    <scope>NUCLEOTIDE SEQUENCE [LARGE SCALE GENOMIC DNA]</scope>
    <source>
        <strain evidence="3 4">KCTC 32476</strain>
    </source>
</reference>
<keyword evidence="1" id="KW-1133">Transmembrane helix</keyword>
<organism evidence="3 4">
    <name type="scientific">Sneathiella chungangensis</name>
    <dbReference type="NCBI Taxonomy" id="1418234"/>
    <lineage>
        <taxon>Bacteria</taxon>
        <taxon>Pseudomonadati</taxon>
        <taxon>Pseudomonadota</taxon>
        <taxon>Alphaproteobacteria</taxon>
        <taxon>Sneathiellales</taxon>
        <taxon>Sneathiellaceae</taxon>
        <taxon>Sneathiella</taxon>
    </lineage>
</organism>
<gene>
    <name evidence="3" type="ORF">GQF03_17420</name>
</gene>
<keyword evidence="1" id="KW-0472">Membrane</keyword>
<keyword evidence="1" id="KW-0812">Transmembrane</keyword>
<dbReference type="EMBL" id="WTVA01000015">
    <property type="protein sequence ID" value="MZR24117.1"/>
    <property type="molecule type" value="Genomic_DNA"/>
</dbReference>
<evidence type="ECO:0000313" key="3">
    <source>
        <dbReference type="EMBL" id="MZR24117.1"/>
    </source>
</evidence>
<name>A0A845MMH5_9PROT</name>
<feature type="transmembrane region" description="Helical" evidence="1">
    <location>
        <begin position="157"/>
        <end position="174"/>
    </location>
</feature>
<proteinExistence type="predicted"/>
<feature type="chain" id="PRO_5032866940" description="VPLPA-CTERM sorting domain-containing protein" evidence="2">
    <location>
        <begin position="19"/>
        <end position="184"/>
    </location>
</feature>
<sequence length="184" mass="19632">MIRILAFLCCMLPITAFSATYNLTGTGSCIGSHPNGDPCRVSISFDIAEADFGTEARLYRTSGLDIINEGHAVIGTVHVSWHEDIEDICTDTCAYATTDPLGNLIGFSYVSFNTAGLEGHGFWSDTQNYWDVSNGNGPFYAGRGTWDVSLSAVPLPAALPLYGAGLALIGFIGLRGRKSKGKQV</sequence>
<comment type="caution">
    <text evidence="3">The sequence shown here is derived from an EMBL/GenBank/DDBJ whole genome shotgun (WGS) entry which is preliminary data.</text>
</comment>
<keyword evidence="2" id="KW-0732">Signal</keyword>
<evidence type="ECO:0008006" key="5">
    <source>
        <dbReference type="Google" id="ProtNLM"/>
    </source>
</evidence>
<protein>
    <recommendedName>
        <fullName evidence="5">VPLPA-CTERM sorting domain-containing protein</fullName>
    </recommendedName>
</protein>
<accession>A0A845MMH5</accession>
<evidence type="ECO:0000256" key="1">
    <source>
        <dbReference type="SAM" id="Phobius"/>
    </source>
</evidence>
<dbReference type="Proteomes" id="UP000445696">
    <property type="component" value="Unassembled WGS sequence"/>
</dbReference>
<evidence type="ECO:0000313" key="4">
    <source>
        <dbReference type="Proteomes" id="UP000445696"/>
    </source>
</evidence>
<feature type="signal peptide" evidence="2">
    <location>
        <begin position="1"/>
        <end position="18"/>
    </location>
</feature>
<dbReference type="AlphaFoldDB" id="A0A845MMH5"/>
<keyword evidence="4" id="KW-1185">Reference proteome</keyword>